<feature type="domain" description="RNA polymerase sigma-70 region 2" evidence="7">
    <location>
        <begin position="29"/>
        <end position="94"/>
    </location>
</feature>
<dbReference type="Pfam" id="PF08281">
    <property type="entry name" value="Sigma70_r4_2"/>
    <property type="match status" value="1"/>
</dbReference>
<keyword evidence="3 6" id="KW-0731">Sigma factor</keyword>
<dbReference type="CDD" id="cd06171">
    <property type="entry name" value="Sigma70_r4"/>
    <property type="match status" value="1"/>
</dbReference>
<protein>
    <recommendedName>
        <fullName evidence="6">RNA polymerase sigma factor</fullName>
    </recommendedName>
</protein>
<dbReference type="EMBL" id="SHKP01000004">
    <property type="protein sequence ID" value="RZU02440.1"/>
    <property type="molecule type" value="Genomic_DNA"/>
</dbReference>
<dbReference type="Pfam" id="PF04542">
    <property type="entry name" value="Sigma70_r2"/>
    <property type="match status" value="1"/>
</dbReference>
<comment type="caution">
    <text evidence="9">The sequence shown here is derived from an EMBL/GenBank/DDBJ whole genome shotgun (WGS) entry which is preliminary data.</text>
</comment>
<dbReference type="GO" id="GO:0016987">
    <property type="term" value="F:sigma factor activity"/>
    <property type="evidence" value="ECO:0007669"/>
    <property type="project" value="UniProtKB-KW"/>
</dbReference>
<sequence>MTPVVAEPEDEAALVEHARRGDAAAFATLVRRHQSRVRQQLRRLTHCDAALADDLAQEVFMQAWHGLAAFRAEARLSTWLHRIAYTRYLMHRRGSGAAPASLDGAAEGGGLEPIAIDEQSAGVPLRLDVERAIARLPEHERLAIVHCFQLDLSHEEAAQVLGIPLGTLKTQVARAKARLREWLAAWQPEEARR</sequence>
<reference evidence="9 10" key="1">
    <citation type="submission" date="2019-02" db="EMBL/GenBank/DDBJ databases">
        <title>Genomic Encyclopedia of Type Strains, Phase IV (KMG-IV): sequencing the most valuable type-strain genomes for metagenomic binning, comparative biology and taxonomic classification.</title>
        <authorList>
            <person name="Goeker M."/>
        </authorList>
    </citation>
    <scope>NUCLEOTIDE SEQUENCE [LARGE SCALE GENOMIC DNA]</scope>
    <source>
        <strain evidence="9 10">DSM 19570</strain>
    </source>
</reference>
<evidence type="ECO:0000256" key="1">
    <source>
        <dbReference type="ARBA" id="ARBA00010641"/>
    </source>
</evidence>
<evidence type="ECO:0000256" key="2">
    <source>
        <dbReference type="ARBA" id="ARBA00023015"/>
    </source>
</evidence>
<keyword evidence="5 6" id="KW-0804">Transcription</keyword>
<name>A0A4Q7W043_9BURK</name>
<dbReference type="InterPro" id="IPR007627">
    <property type="entry name" value="RNA_pol_sigma70_r2"/>
</dbReference>
<dbReference type="InterPro" id="IPR036388">
    <property type="entry name" value="WH-like_DNA-bd_sf"/>
</dbReference>
<dbReference type="AlphaFoldDB" id="A0A4Q7W043"/>
<keyword evidence="4 6" id="KW-0238">DNA-binding</keyword>
<dbReference type="InterPro" id="IPR014284">
    <property type="entry name" value="RNA_pol_sigma-70_dom"/>
</dbReference>
<dbReference type="RefSeq" id="WP_130430199.1">
    <property type="nucleotide sequence ID" value="NZ_SHKP01000004.1"/>
</dbReference>
<gene>
    <name evidence="9" type="ORF">EV670_0463</name>
</gene>
<dbReference type="SUPFAM" id="SSF88659">
    <property type="entry name" value="Sigma3 and sigma4 domains of RNA polymerase sigma factors"/>
    <property type="match status" value="1"/>
</dbReference>
<feature type="domain" description="RNA polymerase sigma factor 70 region 4 type 2" evidence="8">
    <location>
        <begin position="127"/>
        <end position="179"/>
    </location>
</feature>
<keyword evidence="2 6" id="KW-0805">Transcription regulation</keyword>
<accession>A0A4Q7W043</accession>
<evidence type="ECO:0000256" key="6">
    <source>
        <dbReference type="RuleBase" id="RU000716"/>
    </source>
</evidence>
<evidence type="ECO:0000259" key="8">
    <source>
        <dbReference type="Pfam" id="PF08281"/>
    </source>
</evidence>
<evidence type="ECO:0000256" key="4">
    <source>
        <dbReference type="ARBA" id="ARBA00023125"/>
    </source>
</evidence>
<dbReference type="PANTHER" id="PTHR43133">
    <property type="entry name" value="RNA POLYMERASE ECF-TYPE SIGMA FACTO"/>
    <property type="match status" value="1"/>
</dbReference>
<dbReference type="PROSITE" id="PS01063">
    <property type="entry name" value="SIGMA70_ECF"/>
    <property type="match status" value="1"/>
</dbReference>
<dbReference type="GO" id="GO:0003677">
    <property type="term" value="F:DNA binding"/>
    <property type="evidence" value="ECO:0007669"/>
    <property type="project" value="UniProtKB-KW"/>
</dbReference>
<evidence type="ECO:0000313" key="10">
    <source>
        <dbReference type="Proteomes" id="UP000293671"/>
    </source>
</evidence>
<evidence type="ECO:0000256" key="3">
    <source>
        <dbReference type="ARBA" id="ARBA00023082"/>
    </source>
</evidence>
<proteinExistence type="inferred from homology"/>
<evidence type="ECO:0000256" key="5">
    <source>
        <dbReference type="ARBA" id="ARBA00023163"/>
    </source>
</evidence>
<dbReference type="OrthoDB" id="9782108at2"/>
<dbReference type="Proteomes" id="UP000293671">
    <property type="component" value="Unassembled WGS sequence"/>
</dbReference>
<dbReference type="InterPro" id="IPR039425">
    <property type="entry name" value="RNA_pol_sigma-70-like"/>
</dbReference>
<dbReference type="NCBIfam" id="TIGR02937">
    <property type="entry name" value="sigma70-ECF"/>
    <property type="match status" value="1"/>
</dbReference>
<organism evidence="9 10">
    <name type="scientific">Rivibacter subsaxonicus</name>
    <dbReference type="NCBI Taxonomy" id="457575"/>
    <lineage>
        <taxon>Bacteria</taxon>
        <taxon>Pseudomonadati</taxon>
        <taxon>Pseudomonadota</taxon>
        <taxon>Betaproteobacteria</taxon>
        <taxon>Burkholderiales</taxon>
        <taxon>Rivibacter</taxon>
    </lineage>
</organism>
<dbReference type="InterPro" id="IPR013325">
    <property type="entry name" value="RNA_pol_sigma_r2"/>
</dbReference>
<dbReference type="Gene3D" id="1.10.1740.10">
    <property type="match status" value="1"/>
</dbReference>
<evidence type="ECO:0000313" key="9">
    <source>
        <dbReference type="EMBL" id="RZU02440.1"/>
    </source>
</evidence>
<dbReference type="GO" id="GO:0006352">
    <property type="term" value="P:DNA-templated transcription initiation"/>
    <property type="evidence" value="ECO:0007669"/>
    <property type="project" value="InterPro"/>
</dbReference>
<dbReference type="Gene3D" id="1.10.10.10">
    <property type="entry name" value="Winged helix-like DNA-binding domain superfamily/Winged helix DNA-binding domain"/>
    <property type="match status" value="1"/>
</dbReference>
<dbReference type="SUPFAM" id="SSF88946">
    <property type="entry name" value="Sigma2 domain of RNA polymerase sigma factors"/>
    <property type="match status" value="1"/>
</dbReference>
<dbReference type="PANTHER" id="PTHR43133:SF8">
    <property type="entry name" value="RNA POLYMERASE SIGMA FACTOR HI_1459-RELATED"/>
    <property type="match status" value="1"/>
</dbReference>
<evidence type="ECO:0000259" key="7">
    <source>
        <dbReference type="Pfam" id="PF04542"/>
    </source>
</evidence>
<dbReference type="InterPro" id="IPR000838">
    <property type="entry name" value="RNA_pol_sigma70_ECF_CS"/>
</dbReference>
<dbReference type="InterPro" id="IPR013324">
    <property type="entry name" value="RNA_pol_sigma_r3/r4-like"/>
</dbReference>
<comment type="similarity">
    <text evidence="1 6">Belongs to the sigma-70 factor family. ECF subfamily.</text>
</comment>
<keyword evidence="10" id="KW-1185">Reference proteome</keyword>
<dbReference type="InterPro" id="IPR013249">
    <property type="entry name" value="RNA_pol_sigma70_r4_t2"/>
</dbReference>